<dbReference type="Gene3D" id="2.60.40.1820">
    <property type="match status" value="2"/>
</dbReference>
<evidence type="ECO:0000259" key="2">
    <source>
        <dbReference type="SMART" id="SM00769"/>
    </source>
</evidence>
<dbReference type="InterPro" id="IPR004864">
    <property type="entry name" value="LEA_2"/>
</dbReference>
<dbReference type="EMBL" id="QRGR01000014">
    <property type="protein sequence ID" value="RDV14524.1"/>
    <property type="molecule type" value="Genomic_DNA"/>
</dbReference>
<feature type="domain" description="Water stress and hypersensitive response" evidence="2">
    <location>
        <begin position="41"/>
        <end position="160"/>
    </location>
</feature>
<proteinExistence type="inferred from homology"/>
<name>A0A3D8LB23_9BACT</name>
<sequence>MSTKKAIFLVLGVLVLAGIIFTVIKFQSSDKEVADYVVPELQLANIQVTNLTANKADMMMSMVIDNPAPVGISIDSLHYVIYIEDNEIARTTYPDSLQIEASDSTAFSLTLTLYYDKLQSVLNNLEQQGEDSANYRVDATIYTDMTIIPKDKLDLDIEKRLPLIRPPEIQVADIGLEDVGFSGATLKTDIVVTNKNAFSFGFRDMYYAVQLDNNEAVEGSKPGTVNIPAKGSTTISIPAELDFKEMGKNLIDLIRKGDDVSYSFYMNTNLVSDSEVLEDSEIKMNASGKLKSAIEAAKSVTDEE</sequence>
<evidence type="ECO:0000313" key="3">
    <source>
        <dbReference type="EMBL" id="RDV14524.1"/>
    </source>
</evidence>
<organism evidence="3 4">
    <name type="scientific">Pontibacter diazotrophicus</name>
    <dbReference type="NCBI Taxonomy" id="1400979"/>
    <lineage>
        <taxon>Bacteria</taxon>
        <taxon>Pseudomonadati</taxon>
        <taxon>Bacteroidota</taxon>
        <taxon>Cytophagia</taxon>
        <taxon>Cytophagales</taxon>
        <taxon>Hymenobacteraceae</taxon>
        <taxon>Pontibacter</taxon>
    </lineage>
</organism>
<dbReference type="AlphaFoldDB" id="A0A3D8LB23"/>
<dbReference type="GO" id="GO:0009269">
    <property type="term" value="P:response to desiccation"/>
    <property type="evidence" value="ECO:0007669"/>
    <property type="project" value="InterPro"/>
</dbReference>
<accession>A0A3D8LB23</accession>
<dbReference type="SMART" id="SM00769">
    <property type="entry name" value="WHy"/>
    <property type="match status" value="2"/>
</dbReference>
<feature type="domain" description="Water stress and hypersensitive response" evidence="2">
    <location>
        <begin position="169"/>
        <end position="289"/>
    </location>
</feature>
<reference evidence="4" key="1">
    <citation type="submission" date="2018-08" db="EMBL/GenBank/DDBJ databases">
        <authorList>
            <person name="Liu Z.-W."/>
            <person name="Du Z.-J."/>
        </authorList>
    </citation>
    <scope>NUCLEOTIDE SEQUENCE [LARGE SCALE GENOMIC DNA]</scope>
    <source>
        <strain evidence="4">H4X</strain>
    </source>
</reference>
<dbReference type="Pfam" id="PF03168">
    <property type="entry name" value="LEA_2"/>
    <property type="match status" value="2"/>
</dbReference>
<keyword evidence="4" id="KW-1185">Reference proteome</keyword>
<dbReference type="RefSeq" id="WP_147294225.1">
    <property type="nucleotide sequence ID" value="NZ_QRGR01000014.1"/>
</dbReference>
<protein>
    <recommendedName>
        <fullName evidence="2">Water stress and hypersensitive response domain-containing protein</fullName>
    </recommendedName>
</protein>
<gene>
    <name evidence="3" type="ORF">DXT99_14075</name>
</gene>
<dbReference type="InterPro" id="IPR045043">
    <property type="entry name" value="Lea14-like"/>
</dbReference>
<comment type="caution">
    <text evidence="3">The sequence shown here is derived from an EMBL/GenBank/DDBJ whole genome shotgun (WGS) entry which is preliminary data.</text>
</comment>
<dbReference type="Proteomes" id="UP000256708">
    <property type="component" value="Unassembled WGS sequence"/>
</dbReference>
<dbReference type="InterPro" id="IPR013990">
    <property type="entry name" value="WHy-dom"/>
</dbReference>
<dbReference type="PANTHER" id="PTHR31459:SF2">
    <property type="entry name" value="OS03G0843300 PROTEIN"/>
    <property type="match status" value="1"/>
</dbReference>
<evidence type="ECO:0000256" key="1">
    <source>
        <dbReference type="ARBA" id="ARBA00005960"/>
    </source>
</evidence>
<dbReference type="PANTHER" id="PTHR31459">
    <property type="match status" value="1"/>
</dbReference>
<comment type="similarity">
    <text evidence="1">Belongs to the LEA type 2 family.</text>
</comment>
<dbReference type="SUPFAM" id="SSF117070">
    <property type="entry name" value="LEA14-like"/>
    <property type="match status" value="2"/>
</dbReference>
<evidence type="ECO:0000313" key="4">
    <source>
        <dbReference type="Proteomes" id="UP000256708"/>
    </source>
</evidence>
<dbReference type="OrthoDB" id="892296at2"/>